<dbReference type="OrthoDB" id="5397183at2759"/>
<feature type="region of interest" description="Disordered" evidence="1">
    <location>
        <begin position="406"/>
        <end position="437"/>
    </location>
</feature>
<gene>
    <name evidence="2" type="ORF">BDV96DRAFT_571533</name>
</gene>
<feature type="region of interest" description="Disordered" evidence="1">
    <location>
        <begin position="254"/>
        <end position="319"/>
    </location>
</feature>
<name>A0A6A5ZFG6_9PLEO</name>
<proteinExistence type="predicted"/>
<feature type="compositionally biased region" description="Polar residues" evidence="1">
    <location>
        <begin position="289"/>
        <end position="302"/>
    </location>
</feature>
<reference evidence="2" key="1">
    <citation type="journal article" date="2020" name="Stud. Mycol.">
        <title>101 Dothideomycetes genomes: a test case for predicting lifestyles and emergence of pathogens.</title>
        <authorList>
            <person name="Haridas S."/>
            <person name="Albert R."/>
            <person name="Binder M."/>
            <person name="Bloem J."/>
            <person name="Labutti K."/>
            <person name="Salamov A."/>
            <person name="Andreopoulos B."/>
            <person name="Baker S."/>
            <person name="Barry K."/>
            <person name="Bills G."/>
            <person name="Bluhm B."/>
            <person name="Cannon C."/>
            <person name="Castanera R."/>
            <person name="Culley D."/>
            <person name="Daum C."/>
            <person name="Ezra D."/>
            <person name="Gonzalez J."/>
            <person name="Henrissat B."/>
            <person name="Kuo A."/>
            <person name="Liang C."/>
            <person name="Lipzen A."/>
            <person name="Lutzoni F."/>
            <person name="Magnuson J."/>
            <person name="Mondo S."/>
            <person name="Nolan M."/>
            <person name="Ohm R."/>
            <person name="Pangilinan J."/>
            <person name="Park H.-J."/>
            <person name="Ramirez L."/>
            <person name="Alfaro M."/>
            <person name="Sun H."/>
            <person name="Tritt A."/>
            <person name="Yoshinaga Y."/>
            <person name="Zwiers L.-H."/>
            <person name="Turgeon B."/>
            <person name="Goodwin S."/>
            <person name="Spatafora J."/>
            <person name="Crous P."/>
            <person name="Grigoriev I."/>
        </authorList>
    </citation>
    <scope>NUCLEOTIDE SEQUENCE</scope>
    <source>
        <strain evidence="2">CBS 627.86</strain>
    </source>
</reference>
<sequence>MLRCTNASNPTTFTSLAQTCLGPLRAVCGPWTMAQYRGWDLEAMKLQSGISDAQPFPSSAFTAINSPTLGQQVTPQPSASASTIAAQPRIRGSRKKARNPAVASYLGIGNATAPSMLDSTFHSSSAPSLPDTPPKSRQERSAQPLRNEKPAKSKSRKSSKKQRQVSDGLPVQKHAVKQLATPKDTPEILLAAPSSRTQPVQSSHILGLSPIDQSSLDTTLQPSIQGSLSTFTACHSGGFQPSLDEAVQPFIGERAPKRVKTTSTPPNTREQWLSHTDSHDIPPSAQGEPPTTLSAGDSSQKTVEAIRSNSQSSSGSIQKPTGVFDDGVEGIFCSPEFDELVDNIFTASPDVEHAEVPPQHHEQAHLGDDAWDDGLNDEDLLSSTAALINNANGDANNPHVISNRLALASPNSNSPPGLDWSGASSSSAIDLSSPRPTVAPFVSPVTDRTGEHIEIASGPVQHTTRPIVRPSFPIPARDRSPIIGLTPNTLLRTCFRIGEAISTGSSAIKHGKNIIIELYARVLSSRRDNIKQYFVFCDLYHKKPPYINATYDAAIWKSVELFDYDSGRLLQEGRTCRCIGKMKRNGKALELVVLNIWETTWEDILWVEGILRS</sequence>
<organism evidence="2 3">
    <name type="scientific">Lophiotrema nucula</name>
    <dbReference type="NCBI Taxonomy" id="690887"/>
    <lineage>
        <taxon>Eukaryota</taxon>
        <taxon>Fungi</taxon>
        <taxon>Dikarya</taxon>
        <taxon>Ascomycota</taxon>
        <taxon>Pezizomycotina</taxon>
        <taxon>Dothideomycetes</taxon>
        <taxon>Pleosporomycetidae</taxon>
        <taxon>Pleosporales</taxon>
        <taxon>Lophiotremataceae</taxon>
        <taxon>Lophiotrema</taxon>
    </lineage>
</organism>
<evidence type="ECO:0000313" key="2">
    <source>
        <dbReference type="EMBL" id="KAF2117098.1"/>
    </source>
</evidence>
<accession>A0A6A5ZFG6</accession>
<feature type="compositionally biased region" description="Polar residues" evidence="1">
    <location>
        <begin position="68"/>
        <end position="85"/>
    </location>
</feature>
<feature type="region of interest" description="Disordered" evidence="1">
    <location>
        <begin position="68"/>
        <end position="99"/>
    </location>
</feature>
<feature type="compositionally biased region" description="Low complexity" evidence="1">
    <location>
        <begin position="417"/>
        <end position="433"/>
    </location>
</feature>
<feature type="compositionally biased region" description="Polar residues" evidence="1">
    <location>
        <begin position="117"/>
        <end position="127"/>
    </location>
</feature>
<keyword evidence="3" id="KW-1185">Reference proteome</keyword>
<feature type="region of interest" description="Disordered" evidence="1">
    <location>
        <begin position="117"/>
        <end position="185"/>
    </location>
</feature>
<evidence type="ECO:0000256" key="1">
    <source>
        <dbReference type="SAM" id="MobiDB-lite"/>
    </source>
</evidence>
<feature type="compositionally biased region" description="Polar residues" evidence="1">
    <location>
        <begin position="261"/>
        <end position="275"/>
    </location>
</feature>
<protein>
    <submittedName>
        <fullName evidence="2">Uncharacterized protein</fullName>
    </submittedName>
</protein>
<dbReference type="EMBL" id="ML977319">
    <property type="protein sequence ID" value="KAF2117098.1"/>
    <property type="molecule type" value="Genomic_DNA"/>
</dbReference>
<feature type="compositionally biased region" description="Basic and acidic residues" evidence="1">
    <location>
        <begin position="134"/>
        <end position="151"/>
    </location>
</feature>
<evidence type="ECO:0000313" key="3">
    <source>
        <dbReference type="Proteomes" id="UP000799770"/>
    </source>
</evidence>
<dbReference type="Proteomes" id="UP000799770">
    <property type="component" value="Unassembled WGS sequence"/>
</dbReference>
<feature type="compositionally biased region" description="Basic residues" evidence="1">
    <location>
        <begin position="152"/>
        <end position="163"/>
    </location>
</feature>
<dbReference type="AlphaFoldDB" id="A0A6A5ZFG6"/>